<name>A0ACC0ZVJ4_9ROSI</name>
<evidence type="ECO:0000313" key="1">
    <source>
        <dbReference type="EMBL" id="KAJ0076104.1"/>
    </source>
</evidence>
<protein>
    <submittedName>
        <fullName evidence="1">Uncharacterized protein</fullName>
    </submittedName>
</protein>
<accession>A0ACC0ZVJ4</accession>
<organism evidence="1 2">
    <name type="scientific">Pistacia atlantica</name>
    <dbReference type="NCBI Taxonomy" id="434234"/>
    <lineage>
        <taxon>Eukaryota</taxon>
        <taxon>Viridiplantae</taxon>
        <taxon>Streptophyta</taxon>
        <taxon>Embryophyta</taxon>
        <taxon>Tracheophyta</taxon>
        <taxon>Spermatophyta</taxon>
        <taxon>Magnoliopsida</taxon>
        <taxon>eudicotyledons</taxon>
        <taxon>Gunneridae</taxon>
        <taxon>Pentapetalae</taxon>
        <taxon>rosids</taxon>
        <taxon>malvids</taxon>
        <taxon>Sapindales</taxon>
        <taxon>Anacardiaceae</taxon>
        <taxon>Pistacia</taxon>
    </lineage>
</organism>
<comment type="caution">
    <text evidence="1">The sequence shown here is derived from an EMBL/GenBank/DDBJ whole genome shotgun (WGS) entry which is preliminary data.</text>
</comment>
<sequence>MMELKGRRWILIMIRKGVLHLFDTGLEEFVINQGLDMIGAAKKRELEERWKKLQIARLQLFVERTNLIKEQTELVLEAMKSFGH</sequence>
<evidence type="ECO:0000313" key="2">
    <source>
        <dbReference type="Proteomes" id="UP001164250"/>
    </source>
</evidence>
<keyword evidence="2" id="KW-1185">Reference proteome</keyword>
<dbReference type="Proteomes" id="UP001164250">
    <property type="component" value="Chromosome 15"/>
</dbReference>
<gene>
    <name evidence="1" type="ORF">Patl1_35073</name>
</gene>
<reference evidence="2" key="1">
    <citation type="journal article" date="2023" name="G3 (Bethesda)">
        <title>Genome assembly and association tests identify interacting loci associated with vigor, precocity, and sex in interspecific pistachio rootstocks.</title>
        <authorList>
            <person name="Palmer W."/>
            <person name="Jacygrad E."/>
            <person name="Sagayaradj S."/>
            <person name="Cavanaugh K."/>
            <person name="Han R."/>
            <person name="Bertier L."/>
            <person name="Beede B."/>
            <person name="Kafkas S."/>
            <person name="Golino D."/>
            <person name="Preece J."/>
            <person name="Michelmore R."/>
        </authorList>
    </citation>
    <scope>NUCLEOTIDE SEQUENCE [LARGE SCALE GENOMIC DNA]</scope>
</reference>
<dbReference type="EMBL" id="CM047910">
    <property type="protein sequence ID" value="KAJ0076104.1"/>
    <property type="molecule type" value="Genomic_DNA"/>
</dbReference>
<proteinExistence type="predicted"/>